<reference evidence="2" key="2">
    <citation type="submission" date="2024-06" db="EMBL/GenBank/DDBJ databases">
        <title>Vaginal Lactobacillus fatty acid response mechanisms reveal a metabolite-targeted strategy for bacterial vaginosis treatment.</title>
        <authorList>
            <person name="Zhu M."/>
            <person name="Blainey P.C."/>
            <person name="Bloom S.M."/>
            <person name="Kwon D.S."/>
        </authorList>
    </citation>
    <scope>NUCLEOTIDE SEQUENCE</scope>
    <source>
        <strain evidence="2">194_F1_1</strain>
    </source>
</reference>
<dbReference type="InterPro" id="IPR032710">
    <property type="entry name" value="NTF2-like_dom_sf"/>
</dbReference>
<evidence type="ECO:0000259" key="1">
    <source>
        <dbReference type="Pfam" id="PF14534"/>
    </source>
</evidence>
<dbReference type="Pfam" id="PF14534">
    <property type="entry name" value="DUF4440"/>
    <property type="match status" value="1"/>
</dbReference>
<evidence type="ECO:0000313" key="4">
    <source>
        <dbReference type="Proteomes" id="UP000289808"/>
    </source>
</evidence>
<dbReference type="Proteomes" id="UP000289808">
    <property type="component" value="Unassembled WGS sequence"/>
</dbReference>
<dbReference type="InterPro" id="IPR027843">
    <property type="entry name" value="DUF4440"/>
</dbReference>
<comment type="caution">
    <text evidence="3">The sequence shown here is derived from an EMBL/GenBank/DDBJ whole genome shotgun (WGS) entry which is preliminary data.</text>
</comment>
<proteinExistence type="predicted"/>
<dbReference type="Gene3D" id="3.10.450.50">
    <property type="match status" value="1"/>
</dbReference>
<dbReference type="Proteomes" id="UP001434419">
    <property type="component" value="Unassembled WGS sequence"/>
</dbReference>
<name>A0A135YWN1_9LACO</name>
<feature type="domain" description="DUF4440" evidence="1">
    <location>
        <begin position="17"/>
        <end position="125"/>
    </location>
</feature>
<evidence type="ECO:0000313" key="5">
    <source>
        <dbReference type="Proteomes" id="UP001434419"/>
    </source>
</evidence>
<evidence type="ECO:0000313" key="3">
    <source>
        <dbReference type="EMBL" id="RXF55200.1"/>
    </source>
</evidence>
<dbReference type="EMBL" id="SCLX01000096">
    <property type="protein sequence ID" value="RXF55200.1"/>
    <property type="molecule type" value="Genomic_DNA"/>
</dbReference>
<sequence>MEQLLAKDDLMTDKEVIIDLYRQENRAIVDKDIETLGQILDSTMVLHHMTGYAQPKLEWIDQIQNGELKYYSSDEEQISDIQIAGNHASLIGHNKVKASVWGSPVSTLLLQMKMEFAKINGKWAITKQIASTY</sequence>
<keyword evidence="5" id="KW-1185">Reference proteome</keyword>
<gene>
    <name evidence="2" type="ORF">ABVC42_05610</name>
    <name evidence="3" type="ORF">ERD32_10945</name>
</gene>
<reference evidence="3 4" key="1">
    <citation type="submission" date="2019-01" db="EMBL/GenBank/DDBJ databases">
        <title>The genome sequence of Lactobacillus crispatus L49.</title>
        <authorList>
            <person name="Zhong J."/>
            <person name="Zhang J."/>
        </authorList>
    </citation>
    <scope>NUCLEOTIDE SEQUENCE [LARGE SCALE GENOMIC DNA]</scope>
    <source>
        <strain evidence="3 4">L49</strain>
    </source>
</reference>
<dbReference type="SUPFAM" id="SSF54427">
    <property type="entry name" value="NTF2-like"/>
    <property type="match status" value="1"/>
</dbReference>
<dbReference type="RefSeq" id="WP_005719111.1">
    <property type="nucleotide sequence ID" value="NZ_CP033426.1"/>
</dbReference>
<protein>
    <submittedName>
        <fullName evidence="3">Nuclear transport factor 2 family protein</fullName>
    </submittedName>
</protein>
<evidence type="ECO:0000313" key="2">
    <source>
        <dbReference type="EMBL" id="MES5149403.1"/>
    </source>
</evidence>
<accession>A0A135YWN1</accession>
<dbReference type="EMBL" id="JBETVU010000012">
    <property type="protein sequence ID" value="MES5149403.1"/>
    <property type="molecule type" value="Genomic_DNA"/>
</dbReference>
<organism evidence="3 4">
    <name type="scientific">Lactobacillus crispatus</name>
    <dbReference type="NCBI Taxonomy" id="47770"/>
    <lineage>
        <taxon>Bacteria</taxon>
        <taxon>Bacillati</taxon>
        <taxon>Bacillota</taxon>
        <taxon>Bacilli</taxon>
        <taxon>Lactobacillales</taxon>
        <taxon>Lactobacillaceae</taxon>
        <taxon>Lactobacillus</taxon>
    </lineage>
</organism>
<dbReference type="AlphaFoldDB" id="A0A135YWN1"/>